<proteinExistence type="predicted"/>
<accession>A0A0E9QB86</accession>
<protein>
    <submittedName>
        <fullName evidence="1">Uncharacterized protein</fullName>
    </submittedName>
</protein>
<dbReference type="EMBL" id="GBXM01094977">
    <property type="protein sequence ID" value="JAH13600.1"/>
    <property type="molecule type" value="Transcribed_RNA"/>
</dbReference>
<name>A0A0E9QB86_ANGAN</name>
<reference evidence="1" key="1">
    <citation type="submission" date="2014-11" db="EMBL/GenBank/DDBJ databases">
        <authorList>
            <person name="Amaro Gonzalez C."/>
        </authorList>
    </citation>
    <scope>NUCLEOTIDE SEQUENCE</scope>
</reference>
<evidence type="ECO:0000313" key="1">
    <source>
        <dbReference type="EMBL" id="JAH13600.1"/>
    </source>
</evidence>
<organism evidence="1">
    <name type="scientific">Anguilla anguilla</name>
    <name type="common">European freshwater eel</name>
    <name type="synonym">Muraena anguilla</name>
    <dbReference type="NCBI Taxonomy" id="7936"/>
    <lineage>
        <taxon>Eukaryota</taxon>
        <taxon>Metazoa</taxon>
        <taxon>Chordata</taxon>
        <taxon>Craniata</taxon>
        <taxon>Vertebrata</taxon>
        <taxon>Euteleostomi</taxon>
        <taxon>Actinopterygii</taxon>
        <taxon>Neopterygii</taxon>
        <taxon>Teleostei</taxon>
        <taxon>Anguilliformes</taxon>
        <taxon>Anguillidae</taxon>
        <taxon>Anguilla</taxon>
    </lineage>
</organism>
<reference evidence="1" key="2">
    <citation type="journal article" date="2015" name="Fish Shellfish Immunol.">
        <title>Early steps in the European eel (Anguilla anguilla)-Vibrio vulnificus interaction in the gills: Role of the RtxA13 toxin.</title>
        <authorList>
            <person name="Callol A."/>
            <person name="Pajuelo D."/>
            <person name="Ebbesson L."/>
            <person name="Teles M."/>
            <person name="MacKenzie S."/>
            <person name="Amaro C."/>
        </authorList>
    </citation>
    <scope>NUCLEOTIDE SEQUENCE</scope>
</reference>
<sequence>MHKYALMEQRYNQCS</sequence>